<sequence length="136" mass="15086">MRRLGLVGGDVVVRQERAPLSRYLRVRQDRGHTVLEFLGEIDIAAAEEIVPYLDAATAPPAPRIVIDLSPVEFFDASGLRLLYRARSRVLARDGHLSLVCAHPPTLRVLRVVGLSRLLPPLPTLDDALRRPESPAR</sequence>
<dbReference type="NCBIfam" id="TIGR00377">
    <property type="entry name" value="ant_ant_sig"/>
    <property type="match status" value="1"/>
</dbReference>
<dbReference type="EMBL" id="MRYD01000059">
    <property type="protein sequence ID" value="OSZ59890.1"/>
    <property type="molecule type" value="Genomic_DNA"/>
</dbReference>
<dbReference type="SUPFAM" id="SSF52091">
    <property type="entry name" value="SpoIIaa-like"/>
    <property type="match status" value="1"/>
</dbReference>
<dbReference type="PANTHER" id="PTHR33495:SF2">
    <property type="entry name" value="ANTI-SIGMA FACTOR ANTAGONIST TM_1081-RELATED"/>
    <property type="match status" value="1"/>
</dbReference>
<dbReference type="PANTHER" id="PTHR33495">
    <property type="entry name" value="ANTI-SIGMA FACTOR ANTAGONIST TM_1081-RELATED-RELATED"/>
    <property type="match status" value="1"/>
</dbReference>
<evidence type="ECO:0000256" key="1">
    <source>
        <dbReference type="ARBA" id="ARBA00009013"/>
    </source>
</evidence>
<dbReference type="Gene3D" id="3.30.750.24">
    <property type="entry name" value="STAS domain"/>
    <property type="match status" value="1"/>
</dbReference>
<evidence type="ECO:0000313" key="5">
    <source>
        <dbReference type="Proteomes" id="UP000194266"/>
    </source>
</evidence>
<comment type="caution">
    <text evidence="4">The sequence shown here is derived from an EMBL/GenBank/DDBJ whole genome shotgun (WGS) entry which is preliminary data.</text>
</comment>
<dbReference type="CDD" id="cd07043">
    <property type="entry name" value="STAS_anti-anti-sigma_factors"/>
    <property type="match status" value="1"/>
</dbReference>
<feature type="domain" description="STAS" evidence="3">
    <location>
        <begin position="22"/>
        <end position="131"/>
    </location>
</feature>
<dbReference type="InterPro" id="IPR002645">
    <property type="entry name" value="STAS_dom"/>
</dbReference>
<evidence type="ECO:0000313" key="4">
    <source>
        <dbReference type="EMBL" id="OSZ59890.1"/>
    </source>
</evidence>
<dbReference type="InterPro" id="IPR036513">
    <property type="entry name" value="STAS_dom_sf"/>
</dbReference>
<keyword evidence="5" id="KW-1185">Reference proteome</keyword>
<evidence type="ECO:0000256" key="2">
    <source>
        <dbReference type="RuleBase" id="RU003749"/>
    </source>
</evidence>
<name>A0ABX3YIY9_9ACTN</name>
<dbReference type="InterPro" id="IPR003658">
    <property type="entry name" value="Anti-sigma_ant"/>
</dbReference>
<protein>
    <recommendedName>
        <fullName evidence="2">Anti-sigma factor antagonist</fullName>
    </recommendedName>
</protein>
<proteinExistence type="inferred from homology"/>
<dbReference type="Proteomes" id="UP000194266">
    <property type="component" value="Unassembled WGS sequence"/>
</dbReference>
<organism evidence="4 5">
    <name type="scientific">Streptomyces pharetrae CZA14</name>
    <dbReference type="NCBI Taxonomy" id="1144883"/>
    <lineage>
        <taxon>Bacteria</taxon>
        <taxon>Bacillati</taxon>
        <taxon>Actinomycetota</taxon>
        <taxon>Actinomycetes</taxon>
        <taxon>Kitasatosporales</taxon>
        <taxon>Streptomycetaceae</taxon>
        <taxon>Streptomyces</taxon>
    </lineage>
</organism>
<accession>A0ABX3YIY9</accession>
<evidence type="ECO:0000259" key="3">
    <source>
        <dbReference type="PROSITE" id="PS50801"/>
    </source>
</evidence>
<dbReference type="Pfam" id="PF01740">
    <property type="entry name" value="STAS"/>
    <property type="match status" value="1"/>
</dbReference>
<dbReference type="PROSITE" id="PS50801">
    <property type="entry name" value="STAS"/>
    <property type="match status" value="1"/>
</dbReference>
<reference evidence="4 5" key="1">
    <citation type="submission" date="2016-12" db="EMBL/GenBank/DDBJ databases">
        <title>Genome Mining:The Detection of Biosynthetic Gene Clusters to Aid in the Expression of Curamycin A produced by Streptomyces sp. strain CZA14.</title>
        <authorList>
            <person name="Durrell K.A."/>
            <person name="Kirby B.M."/>
            <person name="Khan W."/>
            <person name="Mthethwa T."/>
            <person name="Le Roes-Hill M."/>
        </authorList>
    </citation>
    <scope>NUCLEOTIDE SEQUENCE [LARGE SCALE GENOMIC DNA]</scope>
    <source>
        <strain evidence="4 5">CZA14</strain>
    </source>
</reference>
<comment type="similarity">
    <text evidence="1 2">Belongs to the anti-sigma-factor antagonist family.</text>
</comment>
<gene>
    <name evidence="4" type="ORF">OQI_13775</name>
</gene>